<dbReference type="Pfam" id="PF07593">
    <property type="entry name" value="UnbV_ASPIC"/>
    <property type="match status" value="1"/>
</dbReference>
<evidence type="ECO:0000313" key="3">
    <source>
        <dbReference type="EMBL" id="TQJ05259.1"/>
    </source>
</evidence>
<reference evidence="3 4" key="1">
    <citation type="submission" date="2019-06" db="EMBL/GenBank/DDBJ databases">
        <title>Sequencing the genomes of 1000 actinobacteria strains.</title>
        <authorList>
            <person name="Klenk H.-P."/>
        </authorList>
    </citation>
    <scope>NUCLEOTIDE SEQUENCE [LARGE SCALE GENOMIC DNA]</scope>
    <source>
        <strain evidence="3 4">DSM 45679</strain>
    </source>
</reference>
<sequence>MPADRARKSVPILAVVITLVALHAAGQSAVAVDGADQTAEPYKFREMPIPLPDGYNEQPMKSIRQVNPSYQHIASWISAIGASVAINDLTGNGRASSLCLVDPRTDDVIVTHTPTAPQEDRFSPFVLDAAPLPFDDTMAPTGCTPGDYNMDGRMDLLVTYWGRTPILFLAKSDATSVSNDAYRRQELVASESADGRYHGPKWNTDAVHVDDYDGDARPDIFIGNYFPDSDVLGSDGMKNVEMNLSMSTATNGGGGHILRWHAATSGPEPSVSYVPEPEAVPYEAATGWTLAVSGADLDGDGLPEVYIANDFGHDHLLHNRSTPGRIRFGLAEGSGSAITPKSFVLGDDSFKGMGVDFGDPSGKGRFDIVVSNITVPWGLQESNFFWENQTRDHEEMRERLAAGDAPFTQQAEDYGLAWSGWCWDVKFGDFLNDGNLAVVQSTGFIKGDRNRWNWLQELATINDVLVSNPSMWPNMRQGDDLAGDDVLAFYAKKPDGRYVDVAEQLGLDVPIPSRAIATGDTTGTGALDFAVARQWGPSSFYANESPDRGSALTLRLYQPPEGDGTTSGARTGLSGVGAPAYGATVTVTTPDGRTQVSQLDGGGGHSGFRSFEVRFGLGEETGPVTAHLNWRDADGQLRNETVELRPGTYSLVLSNTVQEVSSR</sequence>
<dbReference type="SUPFAM" id="SSF69318">
    <property type="entry name" value="Integrin alpha N-terminal domain"/>
    <property type="match status" value="1"/>
</dbReference>
<evidence type="ECO:0000313" key="4">
    <source>
        <dbReference type="Proteomes" id="UP000320876"/>
    </source>
</evidence>
<dbReference type="AlphaFoldDB" id="A0A542DQ77"/>
<evidence type="ECO:0000256" key="1">
    <source>
        <dbReference type="SAM" id="SignalP"/>
    </source>
</evidence>
<dbReference type="EMBL" id="VFML01000001">
    <property type="protein sequence ID" value="TQJ05259.1"/>
    <property type="molecule type" value="Genomic_DNA"/>
</dbReference>
<keyword evidence="4" id="KW-1185">Reference proteome</keyword>
<dbReference type="PANTHER" id="PTHR16026">
    <property type="entry name" value="CARTILAGE ACIDIC PROTEIN 1"/>
    <property type="match status" value="1"/>
</dbReference>
<dbReference type="InterPro" id="IPR028994">
    <property type="entry name" value="Integrin_alpha_N"/>
</dbReference>
<feature type="signal peptide" evidence="1">
    <location>
        <begin position="1"/>
        <end position="31"/>
    </location>
</feature>
<protein>
    <submittedName>
        <fullName evidence="3">ASPIC/UnbV protein</fullName>
    </submittedName>
</protein>
<evidence type="ECO:0000259" key="2">
    <source>
        <dbReference type="Pfam" id="PF07593"/>
    </source>
</evidence>
<dbReference type="PANTHER" id="PTHR16026:SF0">
    <property type="entry name" value="CARTILAGE ACIDIC PROTEIN 1"/>
    <property type="match status" value="1"/>
</dbReference>
<feature type="chain" id="PRO_5022209793" evidence="1">
    <location>
        <begin position="32"/>
        <end position="663"/>
    </location>
</feature>
<keyword evidence="1" id="KW-0732">Signal</keyword>
<gene>
    <name evidence="3" type="ORF">FB471_5087</name>
</gene>
<proteinExistence type="predicted"/>
<dbReference type="Proteomes" id="UP000320876">
    <property type="component" value="Unassembled WGS sequence"/>
</dbReference>
<dbReference type="Gene3D" id="2.130.10.130">
    <property type="entry name" value="Integrin alpha, N-terminal"/>
    <property type="match status" value="1"/>
</dbReference>
<dbReference type="InterPro" id="IPR027039">
    <property type="entry name" value="Crtac1"/>
</dbReference>
<organism evidence="3 4">
    <name type="scientific">Amycolatopsis cihanbeyliensis</name>
    <dbReference type="NCBI Taxonomy" id="1128664"/>
    <lineage>
        <taxon>Bacteria</taxon>
        <taxon>Bacillati</taxon>
        <taxon>Actinomycetota</taxon>
        <taxon>Actinomycetes</taxon>
        <taxon>Pseudonocardiales</taxon>
        <taxon>Pseudonocardiaceae</taxon>
        <taxon>Amycolatopsis</taxon>
    </lineage>
</organism>
<feature type="domain" description="ASPIC/UnbV" evidence="2">
    <location>
        <begin position="580"/>
        <end position="634"/>
    </location>
</feature>
<dbReference type="InterPro" id="IPR011519">
    <property type="entry name" value="UnbV_ASPIC"/>
</dbReference>
<name>A0A542DQ77_AMYCI</name>
<dbReference type="OrthoDB" id="9816120at2"/>
<comment type="caution">
    <text evidence="3">The sequence shown here is derived from an EMBL/GenBank/DDBJ whole genome shotgun (WGS) entry which is preliminary data.</text>
</comment>
<accession>A0A542DQ77</accession>